<feature type="transmembrane region" description="Helical" evidence="1">
    <location>
        <begin position="334"/>
        <end position="355"/>
    </location>
</feature>
<feature type="transmembrane region" description="Helical" evidence="1">
    <location>
        <begin position="170"/>
        <end position="187"/>
    </location>
</feature>
<sequence>MKSSNFGYIPALDHLRGLAALLVLYFHSCHLIAHKLQSDVPYDLSFWPRAQNPFSSLILEGHTAVSLFFVLSAFVFTVGSSNRKLSFTGFYRNRFLRTYPLFLFFLALGIIFNIENFSWPSLTRSIFFLANSPLAIDGGPFTFVFWSIAIEWHFYLLFPFLFLLVKKFDWHLLPALILVFFAIRYYLMLQGEDMLTLSYWTILGRIDQFLIGMLTGLFYVKHFVESKKLDAFALLGLLLILTALFVFNQSGGNGSNNEKWAAWPTIEASCWAIFVIGYLSMARHFPNWLGKALVALGTVSYSIYLVHYVVLNFLMTRDWDVFLQISDPFGTAVINTTLILAPIVVLISAGTYWLIERPFLVHRKKYMVKLESIEPA</sequence>
<feature type="transmembrane region" description="Helical" evidence="1">
    <location>
        <begin position="99"/>
        <end position="119"/>
    </location>
</feature>
<evidence type="ECO:0000259" key="2">
    <source>
        <dbReference type="Pfam" id="PF01757"/>
    </source>
</evidence>
<feature type="transmembrane region" description="Helical" evidence="1">
    <location>
        <begin position="139"/>
        <end position="163"/>
    </location>
</feature>
<dbReference type="GO" id="GO:0000271">
    <property type="term" value="P:polysaccharide biosynthetic process"/>
    <property type="evidence" value="ECO:0007669"/>
    <property type="project" value="TreeGrafter"/>
</dbReference>
<feature type="transmembrane region" description="Helical" evidence="1">
    <location>
        <begin position="292"/>
        <end position="314"/>
    </location>
</feature>
<organism evidence="3">
    <name type="scientific">marine metagenome</name>
    <dbReference type="NCBI Taxonomy" id="408172"/>
    <lineage>
        <taxon>unclassified sequences</taxon>
        <taxon>metagenomes</taxon>
        <taxon>ecological metagenomes</taxon>
    </lineage>
</organism>
<feature type="domain" description="Acyltransferase 3" evidence="2">
    <location>
        <begin position="10"/>
        <end position="350"/>
    </location>
</feature>
<dbReference type="EMBL" id="UINC01001005">
    <property type="protein sequence ID" value="SUZ67155.1"/>
    <property type="molecule type" value="Genomic_DNA"/>
</dbReference>
<accession>A0A381PJG0</accession>
<evidence type="ECO:0000313" key="3">
    <source>
        <dbReference type="EMBL" id="SUZ67155.1"/>
    </source>
</evidence>
<keyword evidence="1" id="KW-0472">Membrane</keyword>
<dbReference type="GO" id="GO:0016020">
    <property type="term" value="C:membrane"/>
    <property type="evidence" value="ECO:0007669"/>
    <property type="project" value="TreeGrafter"/>
</dbReference>
<keyword evidence="1" id="KW-1133">Transmembrane helix</keyword>
<name>A0A381PJG0_9ZZZZ</name>
<dbReference type="InterPro" id="IPR050879">
    <property type="entry name" value="Acyltransferase_3"/>
</dbReference>
<protein>
    <recommendedName>
        <fullName evidence="2">Acyltransferase 3 domain-containing protein</fullName>
    </recommendedName>
</protein>
<feature type="transmembrane region" description="Helical" evidence="1">
    <location>
        <begin position="260"/>
        <end position="280"/>
    </location>
</feature>
<reference evidence="3" key="1">
    <citation type="submission" date="2018-05" db="EMBL/GenBank/DDBJ databases">
        <authorList>
            <person name="Lanie J.A."/>
            <person name="Ng W.-L."/>
            <person name="Kazmierczak K.M."/>
            <person name="Andrzejewski T.M."/>
            <person name="Davidsen T.M."/>
            <person name="Wayne K.J."/>
            <person name="Tettelin H."/>
            <person name="Glass J.I."/>
            <person name="Rusch D."/>
            <person name="Podicherti R."/>
            <person name="Tsui H.-C.T."/>
            <person name="Winkler M.E."/>
        </authorList>
    </citation>
    <scope>NUCLEOTIDE SEQUENCE</scope>
</reference>
<dbReference type="GO" id="GO:0016747">
    <property type="term" value="F:acyltransferase activity, transferring groups other than amino-acyl groups"/>
    <property type="evidence" value="ECO:0007669"/>
    <property type="project" value="InterPro"/>
</dbReference>
<evidence type="ECO:0000256" key="1">
    <source>
        <dbReference type="SAM" id="Phobius"/>
    </source>
</evidence>
<dbReference type="Pfam" id="PF01757">
    <property type="entry name" value="Acyl_transf_3"/>
    <property type="match status" value="1"/>
</dbReference>
<feature type="transmembrane region" description="Helical" evidence="1">
    <location>
        <begin position="231"/>
        <end position="248"/>
    </location>
</feature>
<dbReference type="PANTHER" id="PTHR23028">
    <property type="entry name" value="ACETYLTRANSFERASE"/>
    <property type="match status" value="1"/>
</dbReference>
<keyword evidence="1" id="KW-0812">Transmembrane</keyword>
<feature type="transmembrane region" description="Helical" evidence="1">
    <location>
        <begin position="199"/>
        <end position="219"/>
    </location>
</feature>
<dbReference type="InterPro" id="IPR002656">
    <property type="entry name" value="Acyl_transf_3_dom"/>
</dbReference>
<dbReference type="AlphaFoldDB" id="A0A381PJG0"/>
<dbReference type="PANTHER" id="PTHR23028:SF53">
    <property type="entry name" value="ACYL_TRANSF_3 DOMAIN-CONTAINING PROTEIN"/>
    <property type="match status" value="1"/>
</dbReference>
<feature type="transmembrane region" description="Helical" evidence="1">
    <location>
        <begin position="53"/>
        <end position="78"/>
    </location>
</feature>
<gene>
    <name evidence="3" type="ORF">METZ01_LOCUS20009</name>
</gene>
<proteinExistence type="predicted"/>
<feature type="transmembrane region" description="Helical" evidence="1">
    <location>
        <begin position="12"/>
        <end position="33"/>
    </location>
</feature>